<dbReference type="EMBL" id="JAUIRO010000005">
    <property type="protein sequence ID" value="KAK0713085.1"/>
    <property type="molecule type" value="Genomic_DNA"/>
</dbReference>
<sequence>MDRCFSRLLLFHSVSSLGSFLSGLILKIGPRHHTLVPEVHISLDEGPRLVIAVQLQNFTVLRRQLVKVISQQTARLSQVLGFALQTHLTWNGGCQATPRPETECRRPR</sequence>
<gene>
    <name evidence="1" type="ORF">B0T26DRAFT_716353</name>
</gene>
<evidence type="ECO:0000313" key="2">
    <source>
        <dbReference type="Proteomes" id="UP001172101"/>
    </source>
</evidence>
<dbReference type="AlphaFoldDB" id="A0AA40ABZ3"/>
<name>A0AA40ABZ3_9PEZI</name>
<organism evidence="1 2">
    <name type="scientific">Lasiosphaeria miniovina</name>
    <dbReference type="NCBI Taxonomy" id="1954250"/>
    <lineage>
        <taxon>Eukaryota</taxon>
        <taxon>Fungi</taxon>
        <taxon>Dikarya</taxon>
        <taxon>Ascomycota</taxon>
        <taxon>Pezizomycotina</taxon>
        <taxon>Sordariomycetes</taxon>
        <taxon>Sordariomycetidae</taxon>
        <taxon>Sordariales</taxon>
        <taxon>Lasiosphaeriaceae</taxon>
        <taxon>Lasiosphaeria</taxon>
    </lineage>
</organism>
<keyword evidence="2" id="KW-1185">Reference proteome</keyword>
<dbReference type="Proteomes" id="UP001172101">
    <property type="component" value="Unassembled WGS sequence"/>
</dbReference>
<comment type="caution">
    <text evidence="1">The sequence shown here is derived from an EMBL/GenBank/DDBJ whole genome shotgun (WGS) entry which is preliminary data.</text>
</comment>
<evidence type="ECO:0000313" key="1">
    <source>
        <dbReference type="EMBL" id="KAK0713085.1"/>
    </source>
</evidence>
<dbReference type="RefSeq" id="XP_060294408.1">
    <property type="nucleotide sequence ID" value="XM_060442265.1"/>
</dbReference>
<protein>
    <submittedName>
        <fullName evidence="1">Uncharacterized protein</fullName>
    </submittedName>
</protein>
<dbReference type="GeneID" id="85325535"/>
<reference evidence="1" key="1">
    <citation type="submission" date="2023-06" db="EMBL/GenBank/DDBJ databases">
        <title>Genome-scale phylogeny and comparative genomics of the fungal order Sordariales.</title>
        <authorList>
            <consortium name="Lawrence Berkeley National Laboratory"/>
            <person name="Hensen N."/>
            <person name="Bonometti L."/>
            <person name="Westerberg I."/>
            <person name="Brannstrom I.O."/>
            <person name="Guillou S."/>
            <person name="Cros-Aarteil S."/>
            <person name="Calhoun S."/>
            <person name="Haridas S."/>
            <person name="Kuo A."/>
            <person name="Mondo S."/>
            <person name="Pangilinan J."/>
            <person name="Riley R."/>
            <person name="LaButti K."/>
            <person name="Andreopoulos B."/>
            <person name="Lipzen A."/>
            <person name="Chen C."/>
            <person name="Yanf M."/>
            <person name="Daum C."/>
            <person name="Ng V."/>
            <person name="Clum A."/>
            <person name="Steindorff A."/>
            <person name="Ohm R."/>
            <person name="Martin F."/>
            <person name="Silar P."/>
            <person name="Natvig D."/>
            <person name="Lalanne C."/>
            <person name="Gautier V."/>
            <person name="Ament-velasquez S.L."/>
            <person name="Kruys A."/>
            <person name="Hutchinson M.I."/>
            <person name="Powell A.J."/>
            <person name="Barry K."/>
            <person name="Miller A.N."/>
            <person name="Grigoriev I.V."/>
            <person name="Debuchy R."/>
            <person name="Gladieux P."/>
            <person name="Thoren M.H."/>
            <person name="Johannesson H."/>
        </authorList>
    </citation>
    <scope>NUCLEOTIDE SEQUENCE</scope>
    <source>
        <strain evidence="1">SMH2392-1A</strain>
    </source>
</reference>
<proteinExistence type="predicted"/>
<accession>A0AA40ABZ3</accession>